<gene>
    <name evidence="1" type="ORF">RHTO0S_08e08020g</name>
</gene>
<dbReference type="EMBL" id="LK052943">
    <property type="protein sequence ID" value="CDR43923.1"/>
    <property type="molecule type" value="Genomic_DNA"/>
</dbReference>
<proteinExistence type="predicted"/>
<dbReference type="OrthoDB" id="2522454at2759"/>
<accession>A0A061BAI4</accession>
<name>A0A061BAI4_RHOTO</name>
<dbReference type="AlphaFoldDB" id="A0A061BAI4"/>
<reference evidence="1" key="1">
    <citation type="journal article" date="2014" name="Genome Announc.">
        <title>Draft genome sequence of Rhodosporidium toruloides CECT1137, an oleaginous yeast of biotechnological interest.</title>
        <authorList>
            <person name="Morin N."/>
            <person name="Calcas X."/>
            <person name="Devillers H."/>
            <person name="Durrens P."/>
            <person name="Sherman D.J."/>
            <person name="Nicaud J.-M."/>
            <person name="Neuveglise C."/>
        </authorList>
    </citation>
    <scope>NUCLEOTIDE SEQUENCE</scope>
    <source>
        <strain evidence="1">CECT1137</strain>
    </source>
</reference>
<evidence type="ECO:0000313" key="1">
    <source>
        <dbReference type="EMBL" id="CDR43923.1"/>
    </source>
</evidence>
<protein>
    <submittedName>
        <fullName evidence="1">RHTO0S08e08020g1_1</fullName>
    </submittedName>
</protein>
<sequence length="380" mass="43204">MLPNQVTLLSATLPLNPTPLISPVEVGVEETLTHFTSYLLANARLVTVERQGLELFRDALREYCSLSPQPEGIKARDSLSLSLEPYLLAARFSLWNTACFVCGGFRLGCAWLVGSVALATRFKRQPGWYRPIAPQTRTLAEDAAVDDTIFAMRAALDNHDPAFIRYIERLEAYIARLSADRKPSLPFKTAEAISLTIQRLFQPDLTEVDRTRLAQRIHLIVYLWNFLADPSDSTSLKLRYRLENVHPAVEWDCAVAKLLDRKRDGDAEWTELFPIKRVLQLVQRIVYIDIPRARTPRFQSPLRLADPAKPLLDLLETLVLDPALDKVDLTSLCMLFYDAYEAHKRLARVEGELWEAIVAFVVARRNLRRAVRERRGVVGA</sequence>
<organism evidence="1">
    <name type="scientific">Rhodotorula toruloides</name>
    <name type="common">Yeast</name>
    <name type="synonym">Rhodosporidium toruloides</name>
    <dbReference type="NCBI Taxonomy" id="5286"/>
    <lineage>
        <taxon>Eukaryota</taxon>
        <taxon>Fungi</taxon>
        <taxon>Dikarya</taxon>
        <taxon>Basidiomycota</taxon>
        <taxon>Pucciniomycotina</taxon>
        <taxon>Microbotryomycetes</taxon>
        <taxon>Sporidiobolales</taxon>
        <taxon>Sporidiobolaceae</taxon>
        <taxon>Rhodotorula</taxon>
    </lineage>
</organism>